<dbReference type="AlphaFoldDB" id="A0A8J2GZJ2"/>
<proteinExistence type="predicted"/>
<dbReference type="Proteomes" id="UP000786811">
    <property type="component" value="Unassembled WGS sequence"/>
</dbReference>
<protein>
    <submittedName>
        <fullName evidence="1">Uncharacterized protein</fullName>
    </submittedName>
</protein>
<gene>
    <name evidence="1" type="ORF">HICCMSTLAB_LOCUS646</name>
</gene>
<dbReference type="OrthoDB" id="7989680at2759"/>
<dbReference type="EMBL" id="CAJNRD030001114">
    <property type="protein sequence ID" value="CAG5073871.1"/>
    <property type="molecule type" value="Genomic_DNA"/>
</dbReference>
<organism evidence="1 2">
    <name type="scientific">Cotesia congregata</name>
    <name type="common">Parasitoid wasp</name>
    <name type="synonym">Apanteles congregatus</name>
    <dbReference type="NCBI Taxonomy" id="51543"/>
    <lineage>
        <taxon>Eukaryota</taxon>
        <taxon>Metazoa</taxon>
        <taxon>Ecdysozoa</taxon>
        <taxon>Arthropoda</taxon>
        <taxon>Hexapoda</taxon>
        <taxon>Insecta</taxon>
        <taxon>Pterygota</taxon>
        <taxon>Neoptera</taxon>
        <taxon>Endopterygota</taxon>
        <taxon>Hymenoptera</taxon>
        <taxon>Apocrita</taxon>
        <taxon>Ichneumonoidea</taxon>
        <taxon>Braconidae</taxon>
        <taxon>Microgastrinae</taxon>
        <taxon>Cotesia</taxon>
    </lineage>
</organism>
<accession>A0A8J2GZJ2</accession>
<evidence type="ECO:0000313" key="2">
    <source>
        <dbReference type="Proteomes" id="UP000786811"/>
    </source>
</evidence>
<reference evidence="1" key="1">
    <citation type="submission" date="2021-04" db="EMBL/GenBank/DDBJ databases">
        <authorList>
            <person name="Chebbi M.A.C M."/>
        </authorList>
    </citation>
    <scope>NUCLEOTIDE SEQUENCE</scope>
</reference>
<name>A0A8J2GZJ2_COTCN</name>
<comment type="caution">
    <text evidence="1">The sequence shown here is derived from an EMBL/GenBank/DDBJ whole genome shotgun (WGS) entry which is preliminary data.</text>
</comment>
<evidence type="ECO:0000313" key="1">
    <source>
        <dbReference type="EMBL" id="CAG5073871.1"/>
    </source>
</evidence>
<keyword evidence="2" id="KW-1185">Reference proteome</keyword>
<sequence length="174" mass="20925">MTSICIILCNKCDKLSIAHESEVERTSEATMIEKMRSFERKCFRTCLKMYRTETSDYKKYIKNQTLYDKANIPRIDSHILHLIRNHWANSSKILTNSNINKSLIPKQQYIEKSLKKGYVPPEAFFYLDKNNYLQDRQNLNTATDNPKWRFDMSIPTKDRKNIERKNTEKYWWLK</sequence>